<name>A0AAE3D2N9_9HYPH</name>
<accession>A0AAE3D2N9</accession>
<keyword evidence="3" id="KW-1185">Reference proteome</keyword>
<organism evidence="2 3">
    <name type="scientific">Flavimaribacter sediminis</name>
    <dbReference type="NCBI Taxonomy" id="2865987"/>
    <lineage>
        <taxon>Bacteria</taxon>
        <taxon>Pseudomonadati</taxon>
        <taxon>Pseudomonadota</taxon>
        <taxon>Alphaproteobacteria</taxon>
        <taxon>Hyphomicrobiales</taxon>
        <taxon>Rhizobiaceae</taxon>
        <taxon>Flavimaribacter</taxon>
    </lineage>
</organism>
<dbReference type="AlphaFoldDB" id="A0AAE3D2N9"/>
<feature type="chain" id="PRO_5041964703" evidence="1">
    <location>
        <begin position="23"/>
        <end position="295"/>
    </location>
</feature>
<sequence>MYKILAMLGVVALAASPGLASAQDATTAAEPAASSAPTQQYALPAPVFEYVQQATSMTFDGETMTLGGMAPATIYFSDRPYRMVGHVDNVTFAGLWEKSGGTFAADPPNAAVSVLGEIEEPPAIVELTSVEMDGGSVKYGVRMVSGKLPESADNVALFIDHGHGFGGHGGAGGFHGGYHGGGYPPPHYGGYHPYPPPPPHHGGYYPPHHPYGPYPPYHPYPYHPYPYHPYPYYPGAAIGAAAVTGAAIGAAAASASNPQQVYVYPVPGGPLPSHCWLNSAHTRMICSVQLANPPQ</sequence>
<protein>
    <submittedName>
        <fullName evidence="2">Uncharacterized protein</fullName>
    </submittedName>
</protein>
<comment type="caution">
    <text evidence="2">The sequence shown here is derived from an EMBL/GenBank/DDBJ whole genome shotgun (WGS) entry which is preliminary data.</text>
</comment>
<evidence type="ECO:0000313" key="2">
    <source>
        <dbReference type="EMBL" id="MBW8639337.1"/>
    </source>
</evidence>
<dbReference type="EMBL" id="JAICBX010000004">
    <property type="protein sequence ID" value="MBW8639337.1"/>
    <property type="molecule type" value="Genomic_DNA"/>
</dbReference>
<dbReference type="Proteomes" id="UP001196509">
    <property type="component" value="Unassembled WGS sequence"/>
</dbReference>
<proteinExistence type="predicted"/>
<reference evidence="2" key="1">
    <citation type="submission" date="2021-08" db="EMBL/GenBank/DDBJ databases">
        <title>Hoeflea bacterium WL0058 sp. nov., isolated from the sediment.</title>
        <authorList>
            <person name="Wang L."/>
            <person name="Zhang D."/>
        </authorList>
    </citation>
    <scope>NUCLEOTIDE SEQUENCE</scope>
    <source>
        <strain evidence="2">WL0058</strain>
    </source>
</reference>
<dbReference type="RefSeq" id="WP_220230074.1">
    <property type="nucleotide sequence ID" value="NZ_JAICBX010000004.1"/>
</dbReference>
<evidence type="ECO:0000313" key="3">
    <source>
        <dbReference type="Proteomes" id="UP001196509"/>
    </source>
</evidence>
<evidence type="ECO:0000256" key="1">
    <source>
        <dbReference type="SAM" id="SignalP"/>
    </source>
</evidence>
<feature type="signal peptide" evidence="1">
    <location>
        <begin position="1"/>
        <end position="22"/>
    </location>
</feature>
<keyword evidence="1" id="KW-0732">Signal</keyword>
<gene>
    <name evidence="2" type="ORF">K1W69_19240</name>
</gene>